<comment type="caution">
    <text evidence="1">The sequence shown here is derived from an EMBL/GenBank/DDBJ whole genome shotgun (WGS) entry which is preliminary data.</text>
</comment>
<organism evidence="1">
    <name type="scientific">Campylobacter jejuni</name>
    <dbReference type="NCBI Taxonomy" id="197"/>
    <lineage>
        <taxon>Bacteria</taxon>
        <taxon>Pseudomonadati</taxon>
        <taxon>Campylobacterota</taxon>
        <taxon>Epsilonproteobacteria</taxon>
        <taxon>Campylobacterales</taxon>
        <taxon>Campylobacteraceae</taxon>
        <taxon>Campylobacter</taxon>
    </lineage>
</organism>
<name>A0A5Y9CUT8_CAMJU</name>
<accession>A0A5Y9CUT8</accession>
<proteinExistence type="predicted"/>
<reference evidence="1" key="1">
    <citation type="submission" date="2018-08" db="EMBL/GenBank/DDBJ databases">
        <authorList>
            <consortium name="NARMS: The National Antimicrobial Resistance Monitoring System"/>
        </authorList>
    </citation>
    <scope>NUCLEOTIDE SEQUENCE</scope>
    <source>
        <strain evidence="1">FSIS21821935</strain>
    </source>
</reference>
<dbReference type="EMBL" id="AACTEN010000062">
    <property type="protein sequence ID" value="EAM0221228.1"/>
    <property type="molecule type" value="Genomic_DNA"/>
</dbReference>
<evidence type="ECO:0000313" key="1">
    <source>
        <dbReference type="EMBL" id="EAM0221228.1"/>
    </source>
</evidence>
<dbReference type="AlphaFoldDB" id="A0A5Y9CUT8"/>
<gene>
    <name evidence="1" type="ORF">D1125_08880</name>
</gene>
<sequence>MAGKIYRVEFYELRGANLQQLLEANINSKLIKNAKNLDLNTLKMARSKDKFLGSILVEFE</sequence>
<protein>
    <submittedName>
        <fullName evidence="1">Uncharacterized protein</fullName>
    </submittedName>
</protein>